<dbReference type="SUPFAM" id="SSF52833">
    <property type="entry name" value="Thioredoxin-like"/>
    <property type="match status" value="1"/>
</dbReference>
<evidence type="ECO:0000313" key="3">
    <source>
        <dbReference type="EMBL" id="ABL77436.1"/>
    </source>
</evidence>
<dbReference type="KEGG" id="tpe:Tpen_0026"/>
<keyword evidence="4" id="KW-1185">Reference proteome</keyword>
<dbReference type="eggNOG" id="arCOG02872">
    <property type="taxonomic scope" value="Archaea"/>
</dbReference>
<organism evidence="3 4">
    <name type="scientific">Thermofilum pendens (strain DSM 2475 / Hrk 5)</name>
    <dbReference type="NCBI Taxonomy" id="368408"/>
    <lineage>
        <taxon>Archaea</taxon>
        <taxon>Thermoproteota</taxon>
        <taxon>Thermoprotei</taxon>
        <taxon>Thermofilales</taxon>
        <taxon>Thermofilaceae</taxon>
        <taxon>Thermofilum</taxon>
    </lineage>
</organism>
<dbReference type="EMBL" id="CP000505">
    <property type="protein sequence ID" value="ABL77436.1"/>
    <property type="molecule type" value="Genomic_DNA"/>
</dbReference>
<gene>
    <name evidence="3" type="ordered locus">Tpen_0026</name>
</gene>
<proteinExistence type="inferred from homology"/>
<comment type="similarity">
    <text evidence="1">Belongs to the glutaredoxin family.</text>
</comment>
<evidence type="ECO:0000259" key="2">
    <source>
        <dbReference type="Pfam" id="PF13462"/>
    </source>
</evidence>
<dbReference type="GeneID" id="4601063"/>
<dbReference type="InterPro" id="IPR012336">
    <property type="entry name" value="Thioredoxin-like_fold"/>
</dbReference>
<reference evidence="4" key="1">
    <citation type="journal article" date="2008" name="J. Bacteriol.">
        <title>Genome sequence of Thermofilum pendens reveals an exceptional loss of biosynthetic pathways without genome reduction.</title>
        <authorList>
            <person name="Anderson I."/>
            <person name="Rodriguez J."/>
            <person name="Susanti D."/>
            <person name="Porat I."/>
            <person name="Reich C."/>
            <person name="Ulrich L.E."/>
            <person name="Elkins J.G."/>
            <person name="Mavromatis K."/>
            <person name="Lykidis A."/>
            <person name="Kim E."/>
            <person name="Thompson L.S."/>
            <person name="Nolan M."/>
            <person name="Land M."/>
            <person name="Copeland A."/>
            <person name="Lapidus A."/>
            <person name="Lucas S."/>
            <person name="Detter C."/>
            <person name="Zhulin I.B."/>
            <person name="Olsen G.J."/>
            <person name="Whitman W."/>
            <person name="Mukhopadhyay B."/>
            <person name="Bristow J."/>
            <person name="Kyrpides N."/>
        </authorList>
    </citation>
    <scope>NUCLEOTIDE SEQUENCE [LARGE SCALE GENOMIC DNA]</scope>
    <source>
        <strain evidence="4">DSM 2475 / Hrk 5</strain>
    </source>
</reference>
<dbReference type="STRING" id="368408.Tpen_0026"/>
<dbReference type="EnsemblBacteria" id="ABL77436">
    <property type="protein sequence ID" value="ABL77436"/>
    <property type="gene ID" value="Tpen_0026"/>
</dbReference>
<name>A1RW56_THEPD</name>
<dbReference type="RefSeq" id="WP_011751701.1">
    <property type="nucleotide sequence ID" value="NC_008698.1"/>
</dbReference>
<dbReference type="OrthoDB" id="15256at2157"/>
<dbReference type="HOGENOM" id="CLU_607815_0_0_2"/>
<dbReference type="Proteomes" id="UP000000641">
    <property type="component" value="Chromosome"/>
</dbReference>
<dbReference type="Gene3D" id="3.40.30.10">
    <property type="entry name" value="Glutaredoxin"/>
    <property type="match status" value="1"/>
</dbReference>
<dbReference type="AlphaFoldDB" id="A1RW56"/>
<evidence type="ECO:0000256" key="1">
    <source>
        <dbReference type="ARBA" id="ARBA00007787"/>
    </source>
</evidence>
<evidence type="ECO:0000313" key="4">
    <source>
        <dbReference type="Proteomes" id="UP000000641"/>
    </source>
</evidence>
<accession>A1RW56</accession>
<dbReference type="InterPro" id="IPR036249">
    <property type="entry name" value="Thioredoxin-like_sf"/>
</dbReference>
<protein>
    <recommendedName>
        <fullName evidence="2">Thioredoxin-like fold domain-containing protein</fullName>
    </recommendedName>
</protein>
<sequence>MDKKVVYALLAVAVAVAAGLSLLLLKQAAPPGSVQQPQPSCQPTSLVYVYLDEAQKNLGDTITSNFKVVLQQYGINIVNVPVCYLPASSLPEKLRVYPALLLKGNISALEQLVVGEVGGYKVLNPGVSAYMASSAGASPVFTYQSEAIIVNSTAPFTGIRAGEDDMRRILSQLSLSNVSRITYVTPSSVSFTLTRLPAIVFKSDYNLSKGYAFIKPLGNGYYTFREDVSGRVLEYFGVQVYEIRTPPPSYLAREGVPVGSSSLTLYILEDYHCPFCAKLMASLGDTFTRLAKSGSLKVVLVDLIVHPEVAEMHALAKCVYNKTGDGYLYFNLSRKLYDKLNQGVSTTLEDLSSIASTYTGKALIDECLKQVNAGAEHVRSLSQKLISDGYTGTPTLIFWNPEKGKGLVVPGCLDINACMTQGQLDEVLSWLKS</sequence>
<dbReference type="Pfam" id="PF13462">
    <property type="entry name" value="Thioredoxin_4"/>
    <property type="match status" value="1"/>
</dbReference>
<feature type="domain" description="Thioredoxin-like fold" evidence="2">
    <location>
        <begin position="262"/>
        <end position="397"/>
    </location>
</feature>